<dbReference type="EMBL" id="MU069747">
    <property type="protein sequence ID" value="KAF5834609.1"/>
    <property type="molecule type" value="Genomic_DNA"/>
</dbReference>
<reference evidence="2" key="1">
    <citation type="submission" date="2017-08" db="EMBL/GenBank/DDBJ databases">
        <authorList>
            <person name="Polle J.E."/>
            <person name="Barry K."/>
            <person name="Cushman J."/>
            <person name="Schmutz J."/>
            <person name="Tran D."/>
            <person name="Hathwaick L.T."/>
            <person name="Yim W.C."/>
            <person name="Jenkins J."/>
            <person name="Mckie-Krisberg Z.M."/>
            <person name="Prochnik S."/>
            <person name="Lindquist E."/>
            <person name="Dockter R.B."/>
            <person name="Adam C."/>
            <person name="Molina H."/>
            <person name="Bunkerborg J."/>
            <person name="Jin E."/>
            <person name="Buchheim M."/>
            <person name="Magnuson J."/>
        </authorList>
    </citation>
    <scope>NUCLEOTIDE SEQUENCE</scope>
    <source>
        <strain evidence="2">CCAP 19/18</strain>
    </source>
</reference>
<sequence length="285" mass="30868">MPEAVGILGSAENVQTNVVVLWLEKLASEFQERGQVQEAINCIRKAMYHFGAEKGESLAQASQLSDNLVELLLQLGDKEAARDAVAQCLAARMQLFGRQLVVCQSMLRLANLEVKLGKKGDLQAAMQHATNAANLSGELTDEYAKQADSWKGRLSAKNSDMAVRRVRAAFVHATAHKFLADHSPHQDQAKNSLRAACAALRPCISAASRYMSDLSASSQGHRDQQGRKGGSPPSQLDALADLFIDSQLLLLDCVESLSAMLGTEESTEKQKLGQIADEVLRQLGV</sequence>
<evidence type="ECO:0000313" key="3">
    <source>
        <dbReference type="Proteomes" id="UP000815325"/>
    </source>
</evidence>
<gene>
    <name evidence="2" type="ORF">DUNSADRAFT_8693</name>
</gene>
<name>A0ABQ7GJ43_DUNSA</name>
<dbReference type="PANTHER" id="PTHR47689:SF2">
    <property type="entry name" value="TETRATRICOPEPTIDE REPEAT (TPR)-LIKE SUPERFAMILY PROTEIN"/>
    <property type="match status" value="1"/>
</dbReference>
<accession>A0ABQ7GJ43</accession>
<proteinExistence type="predicted"/>
<protein>
    <submittedName>
        <fullName evidence="2">Uncharacterized protein</fullName>
    </submittedName>
</protein>
<feature type="region of interest" description="Disordered" evidence="1">
    <location>
        <begin position="214"/>
        <end position="233"/>
    </location>
</feature>
<dbReference type="PANTHER" id="PTHR47689">
    <property type="entry name" value="TETRATRICOPEPTIDE REPEAT (TPR)-LIKE SUPERFAMILY PROTEIN"/>
    <property type="match status" value="1"/>
</dbReference>
<dbReference type="InterPro" id="IPR011990">
    <property type="entry name" value="TPR-like_helical_dom_sf"/>
</dbReference>
<comment type="caution">
    <text evidence="2">The sequence shown here is derived from an EMBL/GenBank/DDBJ whole genome shotgun (WGS) entry which is preliminary data.</text>
</comment>
<dbReference type="Proteomes" id="UP000815325">
    <property type="component" value="Unassembled WGS sequence"/>
</dbReference>
<evidence type="ECO:0000256" key="1">
    <source>
        <dbReference type="SAM" id="MobiDB-lite"/>
    </source>
</evidence>
<evidence type="ECO:0000313" key="2">
    <source>
        <dbReference type="EMBL" id="KAF5834609.1"/>
    </source>
</evidence>
<dbReference type="SUPFAM" id="SSF48452">
    <property type="entry name" value="TPR-like"/>
    <property type="match status" value="1"/>
</dbReference>
<keyword evidence="3" id="KW-1185">Reference proteome</keyword>
<organism evidence="2 3">
    <name type="scientific">Dunaliella salina</name>
    <name type="common">Green alga</name>
    <name type="synonym">Protococcus salinus</name>
    <dbReference type="NCBI Taxonomy" id="3046"/>
    <lineage>
        <taxon>Eukaryota</taxon>
        <taxon>Viridiplantae</taxon>
        <taxon>Chlorophyta</taxon>
        <taxon>core chlorophytes</taxon>
        <taxon>Chlorophyceae</taxon>
        <taxon>CS clade</taxon>
        <taxon>Chlamydomonadales</taxon>
        <taxon>Dunaliellaceae</taxon>
        <taxon>Dunaliella</taxon>
    </lineage>
</organism>
<dbReference type="Gene3D" id="1.25.40.10">
    <property type="entry name" value="Tetratricopeptide repeat domain"/>
    <property type="match status" value="1"/>
</dbReference>